<dbReference type="SUPFAM" id="SSF102215">
    <property type="entry name" value="Creatininase"/>
    <property type="match status" value="1"/>
</dbReference>
<dbReference type="EMBL" id="BAABCB010000028">
    <property type="protein sequence ID" value="GAA4245399.1"/>
    <property type="molecule type" value="Genomic_DNA"/>
</dbReference>
<reference evidence="7" key="1">
    <citation type="journal article" date="2019" name="Int. J. Syst. Evol. Microbiol.">
        <title>The Global Catalogue of Microorganisms (GCM) 10K type strain sequencing project: providing services to taxonomists for standard genome sequencing and annotation.</title>
        <authorList>
            <consortium name="The Broad Institute Genomics Platform"/>
            <consortium name="The Broad Institute Genome Sequencing Center for Infectious Disease"/>
            <person name="Wu L."/>
            <person name="Ma J."/>
        </authorList>
    </citation>
    <scope>NUCLEOTIDE SEQUENCE [LARGE SCALE GENOMIC DNA]</scope>
    <source>
        <strain evidence="7">JCM 17633</strain>
    </source>
</reference>
<organism evidence="6 7">
    <name type="scientific">Winogradskyella damuponensis</name>
    <dbReference type="NCBI Taxonomy" id="943939"/>
    <lineage>
        <taxon>Bacteria</taxon>
        <taxon>Pseudomonadati</taxon>
        <taxon>Bacteroidota</taxon>
        <taxon>Flavobacteriia</taxon>
        <taxon>Flavobacteriales</taxon>
        <taxon>Flavobacteriaceae</taxon>
        <taxon>Winogradskyella</taxon>
    </lineage>
</organism>
<comment type="caution">
    <text evidence="6">The sequence shown here is derived from an EMBL/GenBank/DDBJ whole genome shotgun (WGS) entry which is preliminary data.</text>
</comment>
<dbReference type="PANTHER" id="PTHR35005:SF1">
    <property type="entry name" value="2-AMINO-5-FORMYLAMINO-6-RIBOSYLAMINOPYRIMIDIN-4(3H)-ONE 5'-MONOPHOSPHATE DEFORMYLASE"/>
    <property type="match status" value="1"/>
</dbReference>
<keyword evidence="4" id="KW-0862">Zinc</keyword>
<comment type="similarity">
    <text evidence="5">Belongs to the creatininase superfamily.</text>
</comment>
<dbReference type="Gene3D" id="3.40.50.10310">
    <property type="entry name" value="Creatininase"/>
    <property type="match status" value="1"/>
</dbReference>
<accession>A0ABP8CZR1</accession>
<keyword evidence="7" id="KW-1185">Reference proteome</keyword>
<dbReference type="PANTHER" id="PTHR35005">
    <property type="entry name" value="3-DEHYDRO-SCYLLO-INOSOSE HYDROLASE"/>
    <property type="match status" value="1"/>
</dbReference>
<evidence type="ECO:0000256" key="1">
    <source>
        <dbReference type="ARBA" id="ARBA00001947"/>
    </source>
</evidence>
<evidence type="ECO:0000256" key="5">
    <source>
        <dbReference type="ARBA" id="ARBA00024029"/>
    </source>
</evidence>
<keyword evidence="3" id="KW-0378">Hydrolase</keyword>
<gene>
    <name evidence="6" type="ORF">GCM10022292_27560</name>
</gene>
<dbReference type="Proteomes" id="UP001501682">
    <property type="component" value="Unassembled WGS sequence"/>
</dbReference>
<keyword evidence="2" id="KW-0479">Metal-binding</keyword>
<evidence type="ECO:0000256" key="3">
    <source>
        <dbReference type="ARBA" id="ARBA00022801"/>
    </source>
</evidence>
<protein>
    <submittedName>
        <fullName evidence="6">Creatininase family protein</fullName>
    </submittedName>
</protein>
<evidence type="ECO:0000256" key="4">
    <source>
        <dbReference type="ARBA" id="ARBA00022833"/>
    </source>
</evidence>
<name>A0ABP8CZR1_9FLAO</name>
<sequence>MLNDMNIVNDTTNTASTWGLYDQMRPQEIEAIQKKTPIAYLPWGAIEYHGNHNPTGLDSIKAFSMCKDLAEKNGGLVFPVVSLAANLIKSYPGVNFPKHSIEFSEKLIRLACEEYLEQLVVQGFKIIVLLSGHAGEPHLTLLKTVAEAFNNKYPDRRFWALAEFDILPDDLLVANHSAIGETSLQLYYAPETVDLETLPKDRSVTLELDAVSGDDPRLATKALGEKIVKLFLRNASLVIEELKRKYL</sequence>
<dbReference type="InterPro" id="IPR024087">
    <property type="entry name" value="Creatininase-like_sf"/>
</dbReference>
<evidence type="ECO:0000313" key="7">
    <source>
        <dbReference type="Proteomes" id="UP001501682"/>
    </source>
</evidence>
<evidence type="ECO:0000313" key="6">
    <source>
        <dbReference type="EMBL" id="GAA4245399.1"/>
    </source>
</evidence>
<dbReference type="Pfam" id="PF02633">
    <property type="entry name" value="Creatininase"/>
    <property type="match status" value="1"/>
</dbReference>
<proteinExistence type="inferred from homology"/>
<dbReference type="InterPro" id="IPR003785">
    <property type="entry name" value="Creatininase/forma_Hydrolase"/>
</dbReference>
<evidence type="ECO:0000256" key="2">
    <source>
        <dbReference type="ARBA" id="ARBA00022723"/>
    </source>
</evidence>
<comment type="cofactor">
    <cofactor evidence="1">
        <name>Zn(2+)</name>
        <dbReference type="ChEBI" id="CHEBI:29105"/>
    </cofactor>
</comment>